<evidence type="ECO:0000256" key="2">
    <source>
        <dbReference type="ARBA" id="ARBA00022448"/>
    </source>
</evidence>
<sequence>MKNRTKSTVLFILCVLVIGFLAYSGVYGVTAGGYRLKPFSEVINRGLDLQGGVSVLEEIQADKVDQETMSKVTELLSMRVNKLGVSETVVTREGQKRIRIEIPGKYDAKEVIDGVAKTGELKFVGPDKQTILTGKDVKKATAYVDSQDGKPTISLELNDAGTRKFADATQKFIGQPITITMDEDELTSPTVQAHITNGKAVITGSKSLDEAKRQANIINSGALPVTVKPVEVKTIGASLGANALPLSILAGKVGIAIVMIFMILYYRIPGVIASIALVLYIYIVLLAFASVNVTLTLSGIAGFLLTVGMAVDASILIFERMKEELKSGKSIKAAIDSGFHRAMSSVLDANITTIIAGVVLYGLGSGSVKGFALTLIIGVALSMFTAITVTRWLIKLAAGMGWFKHKWSIGTFGVHDFRRGVK</sequence>
<evidence type="ECO:0000256" key="9">
    <source>
        <dbReference type="HAMAP-Rule" id="MF_01463"/>
    </source>
</evidence>
<protein>
    <recommendedName>
        <fullName evidence="9">Protein translocase subunit SecD</fullName>
    </recommendedName>
</protein>
<dbReference type="Proteomes" id="UP001281656">
    <property type="component" value="Unassembled WGS sequence"/>
</dbReference>
<keyword evidence="3 9" id="KW-1003">Cell membrane</keyword>
<dbReference type="NCBIfam" id="TIGR01129">
    <property type="entry name" value="secD"/>
    <property type="match status" value="1"/>
</dbReference>
<dbReference type="SUPFAM" id="SSF82866">
    <property type="entry name" value="Multidrug efflux transporter AcrB transmembrane domain"/>
    <property type="match status" value="1"/>
</dbReference>
<evidence type="ECO:0000256" key="7">
    <source>
        <dbReference type="ARBA" id="ARBA00023010"/>
    </source>
</evidence>
<keyword evidence="6 9" id="KW-1133">Transmembrane helix</keyword>
<evidence type="ECO:0000259" key="10">
    <source>
        <dbReference type="Pfam" id="PF02355"/>
    </source>
</evidence>
<comment type="subcellular location">
    <subcellularLocation>
        <location evidence="1 9">Cell membrane</location>
        <topology evidence="1 9">Multi-pass membrane protein</topology>
    </subcellularLocation>
</comment>
<evidence type="ECO:0000256" key="8">
    <source>
        <dbReference type="ARBA" id="ARBA00023136"/>
    </source>
</evidence>
<evidence type="ECO:0000313" key="13">
    <source>
        <dbReference type="EMBL" id="MDW8799917.1"/>
    </source>
</evidence>
<dbReference type="InterPro" id="IPR005791">
    <property type="entry name" value="SecD"/>
</dbReference>
<feature type="transmembrane region" description="Helical" evidence="9">
    <location>
        <begin position="297"/>
        <end position="318"/>
    </location>
</feature>
<feature type="domain" description="SecDF P1 head subdomain" evidence="12">
    <location>
        <begin position="127"/>
        <end position="225"/>
    </location>
</feature>
<keyword evidence="5 9" id="KW-0653">Protein transport</keyword>
<dbReference type="NCBIfam" id="TIGR00916">
    <property type="entry name" value="2A0604s01"/>
    <property type="match status" value="1"/>
</dbReference>
<comment type="caution">
    <text evidence="9">Lacks conserved residue(s) required for the propagation of feature annotation.</text>
</comment>
<comment type="function">
    <text evidence="9">Part of the Sec protein translocase complex. Interacts with the SecYEG preprotein conducting channel. SecDF uses the proton motive force (PMF) to complete protein translocation after the ATP-dependent function of SecA.</text>
</comment>
<name>A0ABU4JP70_9CLOT</name>
<feature type="domain" description="Protein export membrane protein SecD/SecF C-terminal" evidence="10">
    <location>
        <begin position="228"/>
        <end position="391"/>
    </location>
</feature>
<feature type="transmembrane region" description="Helical" evidence="9">
    <location>
        <begin position="243"/>
        <end position="264"/>
    </location>
</feature>
<dbReference type="Pfam" id="PF02355">
    <property type="entry name" value="SecD_SecF_C"/>
    <property type="match status" value="1"/>
</dbReference>
<keyword evidence="8 9" id="KW-0472">Membrane</keyword>
<dbReference type="Pfam" id="PF22599">
    <property type="entry name" value="SecDF_P1_head"/>
    <property type="match status" value="1"/>
</dbReference>
<keyword evidence="7 9" id="KW-0811">Translocation</keyword>
<evidence type="ECO:0000259" key="11">
    <source>
        <dbReference type="Pfam" id="PF21760"/>
    </source>
</evidence>
<dbReference type="InterPro" id="IPR048634">
    <property type="entry name" value="SecD_SecF_C"/>
</dbReference>
<evidence type="ECO:0000256" key="3">
    <source>
        <dbReference type="ARBA" id="ARBA00022475"/>
    </source>
</evidence>
<evidence type="ECO:0000313" key="14">
    <source>
        <dbReference type="Proteomes" id="UP001281656"/>
    </source>
</evidence>
<keyword evidence="2 9" id="KW-0813">Transport</keyword>
<dbReference type="Pfam" id="PF21760">
    <property type="entry name" value="SecD_1st"/>
    <property type="match status" value="1"/>
</dbReference>
<evidence type="ECO:0000256" key="1">
    <source>
        <dbReference type="ARBA" id="ARBA00004651"/>
    </source>
</evidence>
<dbReference type="EMBL" id="JARUJP010000001">
    <property type="protein sequence ID" value="MDW8799917.1"/>
    <property type="molecule type" value="Genomic_DNA"/>
</dbReference>
<evidence type="ECO:0000256" key="4">
    <source>
        <dbReference type="ARBA" id="ARBA00022692"/>
    </source>
</evidence>
<dbReference type="Gene3D" id="1.20.1640.10">
    <property type="entry name" value="Multidrug efflux transporter AcrB transmembrane domain"/>
    <property type="match status" value="1"/>
</dbReference>
<keyword evidence="4 9" id="KW-0812">Transmembrane</keyword>
<dbReference type="RefSeq" id="WP_318796575.1">
    <property type="nucleotide sequence ID" value="NZ_JARUJP010000001.1"/>
</dbReference>
<dbReference type="PANTHER" id="PTHR30081">
    <property type="entry name" value="PROTEIN-EXPORT MEMBRANE PROTEIN SEC"/>
    <property type="match status" value="1"/>
</dbReference>
<gene>
    <name evidence="9 13" type="primary">secD</name>
    <name evidence="13" type="ORF">P8V03_01975</name>
</gene>
<comment type="subunit">
    <text evidence="9">Forms a complex with SecF. Part of the essential Sec protein translocation apparatus which comprises SecA, SecYEG and auxiliary proteins SecDF. Other proteins may also be involved.</text>
</comment>
<dbReference type="InterPro" id="IPR022813">
    <property type="entry name" value="SecD/SecF_arch_bac"/>
</dbReference>
<proteinExistence type="inferred from homology"/>
<evidence type="ECO:0000256" key="6">
    <source>
        <dbReference type="ARBA" id="ARBA00022989"/>
    </source>
</evidence>
<feature type="transmembrane region" description="Helical" evidence="9">
    <location>
        <begin position="271"/>
        <end position="291"/>
    </location>
</feature>
<organism evidence="13 14">
    <name type="scientific">Clostridium tanneri</name>
    <dbReference type="NCBI Taxonomy" id="3037988"/>
    <lineage>
        <taxon>Bacteria</taxon>
        <taxon>Bacillati</taxon>
        <taxon>Bacillota</taxon>
        <taxon>Clostridia</taxon>
        <taxon>Eubacteriales</taxon>
        <taxon>Clostridiaceae</taxon>
        <taxon>Clostridium</taxon>
    </lineage>
</organism>
<keyword evidence="14" id="KW-1185">Reference proteome</keyword>
<evidence type="ECO:0000256" key="5">
    <source>
        <dbReference type="ARBA" id="ARBA00022927"/>
    </source>
</evidence>
<evidence type="ECO:0000259" key="12">
    <source>
        <dbReference type="Pfam" id="PF22599"/>
    </source>
</evidence>
<reference evidence="13 14" key="1">
    <citation type="submission" date="2023-04" db="EMBL/GenBank/DDBJ databases">
        <title>Clostridium tannerae sp. nov., isolated from the fecal material of an alpaca.</title>
        <authorList>
            <person name="Miller S."/>
            <person name="Hendry M."/>
            <person name="King J."/>
            <person name="Sankaranarayanan K."/>
            <person name="Lawson P.A."/>
        </authorList>
    </citation>
    <scope>NUCLEOTIDE SEQUENCE [LARGE SCALE GENOMIC DNA]</scope>
    <source>
        <strain evidence="13 14">A1-XYC3</strain>
    </source>
</reference>
<dbReference type="InterPro" id="IPR054384">
    <property type="entry name" value="SecDF_P1_head"/>
</dbReference>
<accession>A0ABU4JP70</accession>
<dbReference type="PANTHER" id="PTHR30081:SF1">
    <property type="entry name" value="PROTEIN TRANSLOCASE SUBUNIT SECD"/>
    <property type="match status" value="1"/>
</dbReference>
<dbReference type="InterPro" id="IPR048631">
    <property type="entry name" value="SecD_1st"/>
</dbReference>
<dbReference type="HAMAP" id="MF_01463_B">
    <property type="entry name" value="SecD_B"/>
    <property type="match status" value="1"/>
</dbReference>
<comment type="caution">
    <text evidence="13">The sequence shown here is derived from an EMBL/GenBank/DDBJ whole genome shotgun (WGS) entry which is preliminary data.</text>
</comment>
<feature type="transmembrane region" description="Helical" evidence="9">
    <location>
        <begin position="339"/>
        <end position="364"/>
    </location>
</feature>
<comment type="similarity">
    <text evidence="9">Belongs to the SecD/SecF family. SecD subfamily.</text>
</comment>
<dbReference type="InterPro" id="IPR055344">
    <property type="entry name" value="SecD_SecF_C_bact"/>
</dbReference>
<feature type="domain" description="Protein translocase subunit SecDF P1" evidence="11">
    <location>
        <begin position="69"/>
        <end position="126"/>
    </location>
</feature>
<feature type="transmembrane region" description="Helical" evidence="9">
    <location>
        <begin position="370"/>
        <end position="394"/>
    </location>
</feature>
<dbReference type="Gene3D" id="3.30.1360.200">
    <property type="match status" value="1"/>
</dbReference>